<dbReference type="OrthoDB" id="190846at2759"/>
<dbReference type="Proteomes" id="UP001152561">
    <property type="component" value="Unassembled WGS sequence"/>
</dbReference>
<dbReference type="Gene3D" id="3.40.50.1820">
    <property type="entry name" value="alpha/beta hydrolase"/>
    <property type="match status" value="1"/>
</dbReference>
<dbReference type="AlphaFoldDB" id="A0A9Q1MFT0"/>
<proteinExistence type="predicted"/>
<dbReference type="EMBL" id="JAJAGQ010000006">
    <property type="protein sequence ID" value="KAJ8559627.1"/>
    <property type="molecule type" value="Genomic_DNA"/>
</dbReference>
<keyword evidence="3" id="KW-1185">Reference proteome</keyword>
<dbReference type="Pfam" id="PF02450">
    <property type="entry name" value="LCAT"/>
    <property type="match status" value="1"/>
</dbReference>
<organism evidence="2 3">
    <name type="scientific">Anisodus acutangulus</name>
    <dbReference type="NCBI Taxonomy" id="402998"/>
    <lineage>
        <taxon>Eukaryota</taxon>
        <taxon>Viridiplantae</taxon>
        <taxon>Streptophyta</taxon>
        <taxon>Embryophyta</taxon>
        <taxon>Tracheophyta</taxon>
        <taxon>Spermatophyta</taxon>
        <taxon>Magnoliopsida</taxon>
        <taxon>eudicotyledons</taxon>
        <taxon>Gunneridae</taxon>
        <taxon>Pentapetalae</taxon>
        <taxon>asterids</taxon>
        <taxon>lamiids</taxon>
        <taxon>Solanales</taxon>
        <taxon>Solanaceae</taxon>
        <taxon>Solanoideae</taxon>
        <taxon>Hyoscyameae</taxon>
        <taxon>Anisodus</taxon>
    </lineage>
</organism>
<protein>
    <recommendedName>
        <fullName evidence="4">Phospholipid:diacylglycerol acyltransferase 2</fullName>
    </recommendedName>
</protein>
<gene>
    <name evidence="2" type="ORF">K7X08_003685</name>
</gene>
<sequence>MGFLHYLKAEITRVLQVNLSVISNFVDCKVRILSSIVQFWKLCFLEPVKFSSVGTQLSYESLKSHVNKNQENVVIEKPKKYKKTKRQPKEWRCIDNCFWIIGYLCTTWWLLLFLCNFLPANLLGLKVAESPGTKLKNEGLNANHPAGIVTGGLELWEGRPCSQGLFRKRLWGGSFAEIFKRPLCWLEHLSLDNETGLDPPGIRVRAVTGLVAADYFAPGYFVWANLIQNLAKIGYEQKNMYMASYDWRLSFQNSEIRDQSLSRLKRKIELFYVTNGYKKVVVVPHSMGVTYFLHFLKWVEASPPVGGGGGPGWCAKHIKAIMNIGPAFLGVPKAVANIVSMAPGLLDSETFGFQTLQHVMRVFRTWDSVVSLLPKGGETIWGDLNRSPEEENVCHSAKTQYLHSSWKENNENDTNNRRSIQVKELAKYGRLVSFGKAASEIPSSQFSFIDPKEFVYESAPVPSISCEELLTEYDGMSRENIKRVALNKAYTARTLIDLLRFVAPKTMQRAEAHFSHGLAENLEDPKYSHYKYWSNPLETILPNAPEMEIFCSYGVGIPTERSYVYKMSPSDRCKSIPLQIDISADGSHNGCLSGGVYFVDGDESVPVVSAGFMCAKGWRGKTRFNPSGIATYIREYHHKPPASLLEGRGTESGAHVDLLGNFALIEDVLRVAAGSSGTELGGDRTYSRIMEMSERINIQL</sequence>
<evidence type="ECO:0000313" key="3">
    <source>
        <dbReference type="Proteomes" id="UP001152561"/>
    </source>
</evidence>
<evidence type="ECO:0000256" key="1">
    <source>
        <dbReference type="SAM" id="Phobius"/>
    </source>
</evidence>
<dbReference type="PANTHER" id="PTHR11440">
    <property type="entry name" value="LECITHIN-CHOLESTEROL ACYLTRANSFERASE-RELATED"/>
    <property type="match status" value="1"/>
</dbReference>
<dbReference type="GO" id="GO:0008374">
    <property type="term" value="F:O-acyltransferase activity"/>
    <property type="evidence" value="ECO:0007669"/>
    <property type="project" value="InterPro"/>
</dbReference>
<keyword evidence="1" id="KW-1133">Transmembrane helix</keyword>
<dbReference type="InterPro" id="IPR029058">
    <property type="entry name" value="AB_hydrolase_fold"/>
</dbReference>
<accession>A0A9Q1MFT0</accession>
<dbReference type="SUPFAM" id="SSF53474">
    <property type="entry name" value="alpha/beta-Hydrolases"/>
    <property type="match status" value="1"/>
</dbReference>
<name>A0A9Q1MFT0_9SOLA</name>
<keyword evidence="1" id="KW-0472">Membrane</keyword>
<comment type="caution">
    <text evidence="2">The sequence shown here is derived from an EMBL/GenBank/DDBJ whole genome shotgun (WGS) entry which is preliminary data.</text>
</comment>
<dbReference type="GO" id="GO:0006629">
    <property type="term" value="P:lipid metabolic process"/>
    <property type="evidence" value="ECO:0007669"/>
    <property type="project" value="InterPro"/>
</dbReference>
<evidence type="ECO:0000313" key="2">
    <source>
        <dbReference type="EMBL" id="KAJ8559627.1"/>
    </source>
</evidence>
<dbReference type="InterPro" id="IPR003386">
    <property type="entry name" value="LACT/PDAT_acylTrfase"/>
</dbReference>
<keyword evidence="1" id="KW-0812">Transmembrane</keyword>
<reference evidence="3" key="1">
    <citation type="journal article" date="2023" name="Proc. Natl. Acad. Sci. U.S.A.">
        <title>Genomic and structural basis for evolution of tropane alkaloid biosynthesis.</title>
        <authorList>
            <person name="Wanga Y.-J."/>
            <person name="Taina T."/>
            <person name="Yua J.-Y."/>
            <person name="Lia J."/>
            <person name="Xua B."/>
            <person name="Chenc J."/>
            <person name="D'Auriad J.C."/>
            <person name="Huanga J.-P."/>
            <person name="Huanga S.-X."/>
        </authorList>
    </citation>
    <scope>NUCLEOTIDE SEQUENCE [LARGE SCALE GENOMIC DNA]</scope>
    <source>
        <strain evidence="3">cv. KIB-2019</strain>
    </source>
</reference>
<evidence type="ECO:0008006" key="4">
    <source>
        <dbReference type="Google" id="ProtNLM"/>
    </source>
</evidence>
<feature type="transmembrane region" description="Helical" evidence="1">
    <location>
        <begin position="93"/>
        <end position="114"/>
    </location>
</feature>